<dbReference type="STRING" id="52131.GA0061100_12516"/>
<reference evidence="3" key="1">
    <citation type="submission" date="2016-08" db="EMBL/GenBank/DDBJ databases">
        <authorList>
            <person name="Varghese N."/>
            <person name="Submissions Spin"/>
        </authorList>
    </citation>
    <scope>NUCLEOTIDE SEQUENCE [LARGE SCALE GENOMIC DNA]</scope>
    <source>
        <strain evidence="3">CCBAU 57015</strain>
    </source>
</reference>
<keyword evidence="3" id="KW-1185">Reference proteome</keyword>
<name>A0A1C3WL77_9HYPH</name>
<dbReference type="EMBL" id="FMAC01000025">
    <property type="protein sequence ID" value="SCB40484.1"/>
    <property type="molecule type" value="Genomic_DNA"/>
</dbReference>
<keyword evidence="1" id="KW-1133">Transmembrane helix</keyword>
<gene>
    <name evidence="2" type="ORF">GA0061100_12516</name>
</gene>
<evidence type="ECO:0000256" key="1">
    <source>
        <dbReference type="SAM" id="Phobius"/>
    </source>
</evidence>
<accession>A0A1C3WL77</accession>
<protein>
    <submittedName>
        <fullName evidence="2">Uncharacterized protein</fullName>
    </submittedName>
</protein>
<organism evidence="2 3">
    <name type="scientific">Rhizobium hainanense</name>
    <dbReference type="NCBI Taxonomy" id="52131"/>
    <lineage>
        <taxon>Bacteria</taxon>
        <taxon>Pseudomonadati</taxon>
        <taxon>Pseudomonadota</taxon>
        <taxon>Alphaproteobacteria</taxon>
        <taxon>Hyphomicrobiales</taxon>
        <taxon>Rhizobiaceae</taxon>
        <taxon>Rhizobium/Agrobacterium group</taxon>
        <taxon>Rhizobium</taxon>
    </lineage>
</organism>
<keyword evidence="1" id="KW-0812">Transmembrane</keyword>
<dbReference type="Proteomes" id="UP000186228">
    <property type="component" value="Unassembled WGS sequence"/>
</dbReference>
<evidence type="ECO:0000313" key="2">
    <source>
        <dbReference type="EMBL" id="SCB40484.1"/>
    </source>
</evidence>
<keyword evidence="1" id="KW-0472">Membrane</keyword>
<feature type="transmembrane region" description="Helical" evidence="1">
    <location>
        <begin position="89"/>
        <end position="112"/>
    </location>
</feature>
<dbReference type="OrthoDB" id="9934207at2"/>
<evidence type="ECO:0000313" key="3">
    <source>
        <dbReference type="Proteomes" id="UP000186228"/>
    </source>
</evidence>
<dbReference type="RefSeq" id="WP_075857173.1">
    <property type="nucleotide sequence ID" value="NZ_FMAC01000025.1"/>
</dbReference>
<sequence length="124" mass="13499">MEHDDPKLIVAFDPVKLLAPAVVGLLLADVLLGFVLSMQLKAVLAHPWQSIGYTALILILYAILMVLNVCAICAVAIGALSAAFCLMRFVFRACVLLLMQPVRLAMNGYRVIAATAHMPRKRIP</sequence>
<feature type="transmembrane region" description="Helical" evidence="1">
    <location>
        <begin position="50"/>
        <end position="83"/>
    </location>
</feature>
<proteinExistence type="predicted"/>
<dbReference type="AlphaFoldDB" id="A0A1C3WL77"/>
<feature type="transmembrane region" description="Helical" evidence="1">
    <location>
        <begin position="17"/>
        <end position="38"/>
    </location>
</feature>